<reference evidence="2" key="1">
    <citation type="submission" date="2014-10" db="EMBL/GenBank/DDBJ databases">
        <authorList>
            <person name="King R."/>
        </authorList>
    </citation>
    <scope>NUCLEOTIDE SEQUENCE [LARGE SCALE GENOMIC DNA]</scope>
    <source>
        <strain evidence="2">A3/5</strain>
    </source>
</reference>
<accession>A0A2L2TF65</accession>
<protein>
    <submittedName>
        <fullName evidence="1">Uncharacterized protein</fullName>
    </submittedName>
</protein>
<name>A0A2L2TF65_9HYPO</name>
<sequence>MDTVRLLLHSRDCLLVNTARGILDTAAVILMLLLCNENESDDSCNSCNVPRPLVLRNLADQSVKTARSVKRNLEATICVVLSRRHRVRALCFTMGVSGFEPGLPQGEASRGYLRAVIRVMPGAAKHGK</sequence>
<dbReference type="Proteomes" id="UP000245910">
    <property type="component" value="Chromosome I"/>
</dbReference>
<dbReference type="AlphaFoldDB" id="A0A2L2TF65"/>
<keyword evidence="2" id="KW-1185">Reference proteome</keyword>
<dbReference type="EMBL" id="LN649229">
    <property type="protein sequence ID" value="CEI64061.1"/>
    <property type="molecule type" value="Genomic_DNA"/>
</dbReference>
<proteinExistence type="predicted"/>
<evidence type="ECO:0000313" key="1">
    <source>
        <dbReference type="EMBL" id="CEI64061.1"/>
    </source>
</evidence>
<evidence type="ECO:0000313" key="2">
    <source>
        <dbReference type="Proteomes" id="UP000245910"/>
    </source>
</evidence>
<organism evidence="1 2">
    <name type="scientific">Fusarium venenatum</name>
    <dbReference type="NCBI Taxonomy" id="56646"/>
    <lineage>
        <taxon>Eukaryota</taxon>
        <taxon>Fungi</taxon>
        <taxon>Dikarya</taxon>
        <taxon>Ascomycota</taxon>
        <taxon>Pezizomycotina</taxon>
        <taxon>Sordariomycetes</taxon>
        <taxon>Hypocreomycetidae</taxon>
        <taxon>Hypocreales</taxon>
        <taxon>Nectriaceae</taxon>
        <taxon>Fusarium</taxon>
    </lineage>
</organism>